<reference evidence="1 2" key="1">
    <citation type="submission" date="2020-06" db="EMBL/GenBank/DDBJ databases">
        <authorList>
            <person name="Li R."/>
            <person name="Bekaert M."/>
        </authorList>
    </citation>
    <scope>NUCLEOTIDE SEQUENCE [LARGE SCALE GENOMIC DNA]</scope>
    <source>
        <strain evidence="2">wild</strain>
    </source>
</reference>
<dbReference type="Proteomes" id="UP000507470">
    <property type="component" value="Unassembled WGS sequence"/>
</dbReference>
<keyword evidence="2" id="KW-1185">Reference proteome</keyword>
<dbReference type="AlphaFoldDB" id="A0A6J8AKH6"/>
<evidence type="ECO:0000313" key="1">
    <source>
        <dbReference type="EMBL" id="CAC5368496.1"/>
    </source>
</evidence>
<name>A0A6J8AKH6_MYTCO</name>
<sequence length="251" mass="29638">MSDRCRQPFLAAILEFPEKHLSYPLRLTFKYYNYNTKDYLMTEHKLLKYLSKPFELPTGKRKLNPVVISDSKDLYLQRATTSNFETQIKWWCAKSRTSAQGLSWLTQNLDQKIQHLHNISAYVLLGTCDLTQYNKRVISLKTESDEAINSLLSNLDKIVELFQRYPESKITFIEIPVYSIYEWNKSRNHTDPNQFLAQDEKLLEQVLRVNDKIRELNTTLNSRAPTINADLKRSNLKSSKNQHKRIRDQYN</sequence>
<gene>
    <name evidence="1" type="ORF">MCOR_8027</name>
</gene>
<protein>
    <submittedName>
        <fullName evidence="1">Uncharacterized protein</fullName>
    </submittedName>
</protein>
<organism evidence="1 2">
    <name type="scientific">Mytilus coruscus</name>
    <name type="common">Sea mussel</name>
    <dbReference type="NCBI Taxonomy" id="42192"/>
    <lineage>
        <taxon>Eukaryota</taxon>
        <taxon>Metazoa</taxon>
        <taxon>Spiralia</taxon>
        <taxon>Lophotrochozoa</taxon>
        <taxon>Mollusca</taxon>
        <taxon>Bivalvia</taxon>
        <taxon>Autobranchia</taxon>
        <taxon>Pteriomorphia</taxon>
        <taxon>Mytilida</taxon>
        <taxon>Mytiloidea</taxon>
        <taxon>Mytilidae</taxon>
        <taxon>Mytilinae</taxon>
        <taxon>Mytilus</taxon>
    </lineage>
</organism>
<accession>A0A6J8AKH6</accession>
<dbReference type="EMBL" id="CACVKT020001487">
    <property type="protein sequence ID" value="CAC5368496.1"/>
    <property type="molecule type" value="Genomic_DNA"/>
</dbReference>
<proteinExistence type="predicted"/>
<evidence type="ECO:0000313" key="2">
    <source>
        <dbReference type="Proteomes" id="UP000507470"/>
    </source>
</evidence>
<dbReference type="OrthoDB" id="6039788at2759"/>